<evidence type="ECO:0000313" key="1">
    <source>
        <dbReference type="EMBL" id="NSB13831.1"/>
    </source>
</evidence>
<dbReference type="InterPro" id="IPR058532">
    <property type="entry name" value="YjbR/MT2646/Rv2570-like"/>
</dbReference>
<dbReference type="Gene3D" id="3.90.1150.30">
    <property type="match status" value="1"/>
</dbReference>
<organism evidence="1 2">
    <name type="scientific">Clostridium beijerinckii</name>
    <name type="common">Clostridium MP</name>
    <dbReference type="NCBI Taxonomy" id="1520"/>
    <lineage>
        <taxon>Bacteria</taxon>
        <taxon>Bacillati</taxon>
        <taxon>Bacillota</taxon>
        <taxon>Clostridia</taxon>
        <taxon>Eubacteriales</taxon>
        <taxon>Clostridiaceae</taxon>
        <taxon>Clostridium</taxon>
    </lineage>
</organism>
<dbReference type="InterPro" id="IPR007351">
    <property type="entry name" value="YjbR"/>
</dbReference>
<evidence type="ECO:0000313" key="2">
    <source>
        <dbReference type="Proteomes" id="UP000822184"/>
    </source>
</evidence>
<proteinExistence type="predicted"/>
<dbReference type="SUPFAM" id="SSF142906">
    <property type="entry name" value="YjbR-like"/>
    <property type="match status" value="1"/>
</dbReference>
<protein>
    <submittedName>
        <fullName evidence="1">DNA-binding protein (MmcQ/YjbR family)</fullName>
    </submittedName>
</protein>
<dbReference type="RefSeq" id="WP_077854854.1">
    <property type="nucleotide sequence ID" value="NZ_CP053893.1"/>
</dbReference>
<sequence>MVEREELLAYVKEKFNTNPDYPWPKYPEYAVLRHEVNGKWYGLIMNIPRIKLGLSGKGNAEILNLKCDTALNSLLKSQDGIFPAYHMNKKHWITIDLDSLFSKEEIYNLISLSYDLTK</sequence>
<reference evidence="1" key="1">
    <citation type="submission" date="2020-06" db="EMBL/GenBank/DDBJ databases">
        <title>Genomic insights into acetone-butanol-ethanol (ABE) fermentation by sequencing solventogenic clostridia strains.</title>
        <authorList>
            <person name="Brown S."/>
        </authorList>
    </citation>
    <scope>NUCLEOTIDE SEQUENCE</scope>
    <source>
        <strain evidence="1">DJ123</strain>
    </source>
</reference>
<comment type="caution">
    <text evidence="1">The sequence shown here is derived from an EMBL/GenBank/DDBJ whole genome shotgun (WGS) entry which is preliminary data.</text>
</comment>
<dbReference type="Pfam" id="PF04237">
    <property type="entry name" value="YjbR"/>
    <property type="match status" value="1"/>
</dbReference>
<dbReference type="PANTHER" id="PTHR35145">
    <property type="entry name" value="CYTOPLASMIC PROTEIN-RELATED"/>
    <property type="match status" value="1"/>
</dbReference>
<accession>A0AAE5LPN0</accession>
<dbReference type="InterPro" id="IPR038056">
    <property type="entry name" value="YjbR-like_sf"/>
</dbReference>
<dbReference type="GO" id="GO:0003677">
    <property type="term" value="F:DNA binding"/>
    <property type="evidence" value="ECO:0007669"/>
    <property type="project" value="UniProtKB-KW"/>
</dbReference>
<dbReference type="AlphaFoldDB" id="A0AAE5LPN0"/>
<dbReference type="PANTHER" id="PTHR35145:SF1">
    <property type="entry name" value="CYTOPLASMIC PROTEIN"/>
    <property type="match status" value="1"/>
</dbReference>
<gene>
    <name evidence="1" type="ORF">BCD95_002090</name>
</gene>
<name>A0AAE5LPN0_CLOBE</name>
<dbReference type="EMBL" id="JABTDW010000001">
    <property type="protein sequence ID" value="NSB13831.1"/>
    <property type="molecule type" value="Genomic_DNA"/>
</dbReference>
<keyword evidence="1" id="KW-0238">DNA-binding</keyword>
<dbReference type="Proteomes" id="UP000822184">
    <property type="component" value="Unassembled WGS sequence"/>
</dbReference>